<evidence type="ECO:0000256" key="7">
    <source>
        <dbReference type="ARBA" id="ARBA00023049"/>
    </source>
</evidence>
<evidence type="ECO:0000256" key="2">
    <source>
        <dbReference type="ARBA" id="ARBA00022670"/>
    </source>
</evidence>
<dbReference type="Gene3D" id="3.10.170.10">
    <property type="match status" value="1"/>
</dbReference>
<dbReference type="PROSITE" id="PS51829">
    <property type="entry name" value="P_HOMO_B"/>
    <property type="match status" value="1"/>
</dbReference>
<dbReference type="Gene3D" id="2.60.120.380">
    <property type="match status" value="1"/>
</dbReference>
<dbReference type="Gene3D" id="3.10.450.40">
    <property type="match status" value="1"/>
</dbReference>
<dbReference type="PRINTS" id="PR00730">
    <property type="entry name" value="THERMOLYSIN"/>
</dbReference>
<dbReference type="Gene3D" id="1.10.390.10">
    <property type="entry name" value="Neutral Protease Domain 2"/>
    <property type="match status" value="1"/>
</dbReference>
<protein>
    <submittedName>
        <fullName evidence="11">Peptidase</fullName>
    </submittedName>
</protein>
<feature type="domain" description="P/Homo B" evidence="10">
    <location>
        <begin position="633"/>
        <end position="752"/>
    </location>
</feature>
<dbReference type="Gene3D" id="2.60.120.260">
    <property type="entry name" value="Galactose-binding domain-like"/>
    <property type="match status" value="1"/>
</dbReference>
<dbReference type="Proteomes" id="UP000681317">
    <property type="component" value="Chromosome"/>
</dbReference>
<dbReference type="InterPro" id="IPR023612">
    <property type="entry name" value="Peptidase_M4"/>
</dbReference>
<dbReference type="PANTHER" id="PTHR33794:SF1">
    <property type="entry name" value="BACILLOLYSIN"/>
    <property type="match status" value="1"/>
</dbReference>
<organism evidence="11 12">
    <name type="scientific">Noviluteimonas caseinilytica</name>
    <dbReference type="NCBI Taxonomy" id="2675101"/>
    <lineage>
        <taxon>Bacteria</taxon>
        <taxon>Pseudomonadati</taxon>
        <taxon>Pseudomonadota</taxon>
        <taxon>Gammaproteobacteria</taxon>
        <taxon>Lysobacterales</taxon>
        <taxon>Lysobacteraceae</taxon>
        <taxon>Noviluteimonas</taxon>
    </lineage>
</organism>
<dbReference type="SUPFAM" id="SSF55486">
    <property type="entry name" value="Metalloproteases ('zincins'), catalytic domain"/>
    <property type="match status" value="1"/>
</dbReference>
<dbReference type="Pfam" id="PF07504">
    <property type="entry name" value="FTP"/>
    <property type="match status" value="1"/>
</dbReference>
<reference evidence="11 12" key="1">
    <citation type="submission" date="2021-03" db="EMBL/GenBank/DDBJ databases">
        <title>Complete Genome Sequences of Two Lysobacter Strains Isolated from Sea Water (Lysobacter caseinilyticus) and Soil (Lysobacter helvus) in South Korea.</title>
        <authorList>
            <person name="Watanabe Y."/>
            <person name="Arakawa K."/>
        </authorList>
    </citation>
    <scope>NUCLEOTIDE SEQUENCE [LARGE SCALE GENOMIC DNA]</scope>
    <source>
        <strain evidence="11 12">KVB24</strain>
    </source>
</reference>
<keyword evidence="7" id="KW-0482">Metalloprotease</keyword>
<name>A0ABN6FRD1_9GAMM</name>
<dbReference type="Pfam" id="PF01447">
    <property type="entry name" value="Peptidase_M4"/>
    <property type="match status" value="1"/>
</dbReference>
<keyword evidence="5" id="KW-0378">Hydrolase</keyword>
<dbReference type="InterPro" id="IPR050728">
    <property type="entry name" value="Zinc_Metalloprotease_M4"/>
</dbReference>
<dbReference type="InterPro" id="IPR027268">
    <property type="entry name" value="Peptidase_M4/M1_CTD_sf"/>
</dbReference>
<keyword evidence="8" id="KW-0865">Zymogen</keyword>
<feature type="signal peptide" evidence="9">
    <location>
        <begin position="1"/>
        <end position="25"/>
    </location>
</feature>
<dbReference type="InterPro" id="IPR001570">
    <property type="entry name" value="Peptidase_M4_C_domain"/>
</dbReference>
<sequence>MNHHHRLAALAAAVSLALTVGNAAAAQRVDLQKLNAGQLNQQYKAASARMGVAATARDRHAEFLGMDSNSTLRELNSSTDRDGTKHFRYQQTFRGLPVFGEHVVVTEGKDGNVRNMFGRMVNGLAGELPAIAPKMTAANALALGKSAGLGNRVGFMHTENEKSEQMIFIDDNDRAHVAYVVSFYADTAGGGSPTRPFVIIDANSGRILKQWDGLTHALIGTGPGGNAKTGQYEYTGATGLHPYLDVSQSGTTCTMNNAQVKSVDLAGTTGTKVTAFTYTCPRNTYKTINGAYSPINDAHFFGGVIQNMYNAYTGGNALSFQLIMRVHYGSSYENAFWNGSYMSFGDGASTFYPLVNADVSGHEVSHGYTEQHSNLTYSGQSGGMNEAFSDMGGEATEFYWKGTNDFDVGREIFKSPTGALRYMCNPPQDGGSIDNASQYTSSLDVHYSSGVYNKAFCLLAKTAGWDTPKAFKVMARANALYWTPSSTFNSGACGVETAATDLGYTKADVTAAFAAVGVSCAGGGGGGGGTTALTKGVTVTGIGAATGAYAKYSLVVPAGATNLTFTMSGGTGDADMYVKFGSAPTDTVYDCRPYKTGNAESCTFATASAGTYYVNLKAYSTFSGVSLTGDYTTGGGGGSTQTYTNGTDVAIGDNTTVSSPITVSGRTGNAPSNAQVAVNIVHTYIGDLKVDLVAPDGSVYVLSNRAGGSTDNINTTYTVNLSTEALNGTWNLRVNDNAAGDTGYINSWSVTF</sequence>
<evidence type="ECO:0000256" key="4">
    <source>
        <dbReference type="ARBA" id="ARBA00022729"/>
    </source>
</evidence>
<dbReference type="InterPro" id="IPR011096">
    <property type="entry name" value="FTP_domain"/>
</dbReference>
<dbReference type="Pfam" id="PF02868">
    <property type="entry name" value="Peptidase_M4_C"/>
    <property type="match status" value="1"/>
</dbReference>
<evidence type="ECO:0000259" key="10">
    <source>
        <dbReference type="PROSITE" id="PS51829"/>
    </source>
</evidence>
<evidence type="ECO:0000313" key="11">
    <source>
        <dbReference type="EMBL" id="BCT92194.1"/>
    </source>
</evidence>
<evidence type="ECO:0000256" key="8">
    <source>
        <dbReference type="ARBA" id="ARBA00023145"/>
    </source>
</evidence>
<accession>A0ABN6FRD1</accession>
<keyword evidence="6" id="KW-0862">Zinc</keyword>
<evidence type="ECO:0000313" key="12">
    <source>
        <dbReference type="Proteomes" id="UP000681317"/>
    </source>
</evidence>
<dbReference type="CDD" id="cd09597">
    <property type="entry name" value="M4_TLP"/>
    <property type="match status" value="1"/>
</dbReference>
<evidence type="ECO:0000256" key="5">
    <source>
        <dbReference type="ARBA" id="ARBA00022801"/>
    </source>
</evidence>
<proteinExistence type="inferred from homology"/>
<keyword evidence="12" id="KW-1185">Reference proteome</keyword>
<feature type="chain" id="PRO_5047434428" evidence="9">
    <location>
        <begin position="26"/>
        <end position="752"/>
    </location>
</feature>
<keyword evidence="2" id="KW-0645">Protease</keyword>
<keyword evidence="3" id="KW-0479">Metal-binding</keyword>
<dbReference type="SUPFAM" id="SSF49785">
    <property type="entry name" value="Galactose-binding domain-like"/>
    <property type="match status" value="1"/>
</dbReference>
<dbReference type="Pfam" id="PF04151">
    <property type="entry name" value="PPC"/>
    <property type="match status" value="1"/>
</dbReference>
<dbReference type="InterPro" id="IPR007280">
    <property type="entry name" value="Peptidase_C_arc/bac"/>
</dbReference>
<dbReference type="InterPro" id="IPR008979">
    <property type="entry name" value="Galactose-bd-like_sf"/>
</dbReference>
<comment type="similarity">
    <text evidence="1">Belongs to the peptidase M4 family.</text>
</comment>
<evidence type="ECO:0000256" key="3">
    <source>
        <dbReference type="ARBA" id="ARBA00022723"/>
    </source>
</evidence>
<evidence type="ECO:0000256" key="9">
    <source>
        <dbReference type="SAM" id="SignalP"/>
    </source>
</evidence>
<evidence type="ECO:0000256" key="6">
    <source>
        <dbReference type="ARBA" id="ARBA00022833"/>
    </source>
</evidence>
<gene>
    <name evidence="11" type="ORF">LYSCAS_12180</name>
</gene>
<dbReference type="EMBL" id="AP024545">
    <property type="protein sequence ID" value="BCT92194.1"/>
    <property type="molecule type" value="Genomic_DNA"/>
</dbReference>
<keyword evidence="4 9" id="KW-0732">Signal</keyword>
<dbReference type="Pfam" id="PF01483">
    <property type="entry name" value="P_proprotein"/>
    <property type="match status" value="1"/>
</dbReference>
<dbReference type="InterPro" id="IPR013856">
    <property type="entry name" value="Peptidase_M4_domain"/>
</dbReference>
<evidence type="ECO:0000256" key="1">
    <source>
        <dbReference type="ARBA" id="ARBA00009388"/>
    </source>
</evidence>
<dbReference type="PANTHER" id="PTHR33794">
    <property type="entry name" value="BACILLOLYSIN"/>
    <property type="match status" value="1"/>
</dbReference>
<dbReference type="Gene3D" id="3.10.450.490">
    <property type="match status" value="1"/>
</dbReference>
<dbReference type="InterPro" id="IPR002884">
    <property type="entry name" value="P_dom"/>
</dbReference>